<keyword evidence="1" id="KW-0812">Transmembrane</keyword>
<protein>
    <submittedName>
        <fullName evidence="2">Stage V sporulation protein AE</fullName>
    </submittedName>
</protein>
<proteinExistence type="predicted"/>
<name>A0A1L8D3P3_9THEO</name>
<evidence type="ECO:0000313" key="3">
    <source>
        <dbReference type="Proteomes" id="UP000187338"/>
    </source>
</evidence>
<dbReference type="PANTHER" id="PTHR38450:SF2">
    <property type="entry name" value="STAGE V SPORULATION PROTEIN AEB"/>
    <property type="match status" value="1"/>
</dbReference>
<dbReference type="EMBL" id="BDJL01000059">
    <property type="protein sequence ID" value="GAV25793.1"/>
    <property type="molecule type" value="Genomic_DNA"/>
</dbReference>
<feature type="transmembrane region" description="Helical" evidence="1">
    <location>
        <begin position="31"/>
        <end position="50"/>
    </location>
</feature>
<organism evidence="2 3">
    <name type="scientific">Carboxydothermus islandicus</name>
    <dbReference type="NCBI Taxonomy" id="661089"/>
    <lineage>
        <taxon>Bacteria</taxon>
        <taxon>Bacillati</taxon>
        <taxon>Bacillota</taxon>
        <taxon>Clostridia</taxon>
        <taxon>Thermoanaerobacterales</taxon>
        <taxon>Thermoanaerobacteraceae</taxon>
        <taxon>Carboxydothermus</taxon>
    </lineage>
</organism>
<dbReference type="RefSeq" id="WP_075866031.1">
    <property type="nucleotide sequence ID" value="NZ_BDJL01000059.1"/>
</dbReference>
<dbReference type="STRING" id="661089.ciss_17260"/>
<keyword evidence="1" id="KW-0472">Membrane</keyword>
<evidence type="ECO:0000313" key="2">
    <source>
        <dbReference type="EMBL" id="GAV25793.1"/>
    </source>
</evidence>
<dbReference type="InterPro" id="IPR005562">
    <property type="entry name" value="SpoVA"/>
</dbReference>
<dbReference type="Pfam" id="PF03862">
    <property type="entry name" value="SpoVAC_SpoVAEB"/>
    <property type="match status" value="1"/>
</dbReference>
<dbReference type="Proteomes" id="UP000187338">
    <property type="component" value="Unassembled WGS sequence"/>
</dbReference>
<dbReference type="OrthoDB" id="9797988at2"/>
<feature type="transmembrane region" description="Helical" evidence="1">
    <location>
        <begin position="6"/>
        <end position="24"/>
    </location>
</feature>
<accession>A0A1L8D3P3</accession>
<evidence type="ECO:0000256" key="1">
    <source>
        <dbReference type="SAM" id="Phobius"/>
    </source>
</evidence>
<sequence length="118" mass="12094">MDFLLSFLVGGVICVIGQLMMDLTSFRVTPAHVLVSFVTAGAFISGFGVYDKLVELAGTGATLPLTGFGHLLTQGAIEGFKQKGILGLLGGGITNTATGISVAVVAGYIIALFFKPKG</sequence>
<dbReference type="NCBIfam" id="TIGR02839">
    <property type="entry name" value="spore_V_AE"/>
    <property type="match status" value="1"/>
</dbReference>
<keyword evidence="3" id="KW-1185">Reference proteome</keyword>
<gene>
    <name evidence="2" type="ORF">ciss_17260</name>
</gene>
<feature type="transmembrane region" description="Helical" evidence="1">
    <location>
        <begin position="85"/>
        <end position="114"/>
    </location>
</feature>
<keyword evidence="1" id="KW-1133">Transmembrane helix</keyword>
<dbReference type="PANTHER" id="PTHR38450">
    <property type="entry name" value="STAGE V SPORULATION PROTEIN AC-RELATED"/>
    <property type="match status" value="1"/>
</dbReference>
<dbReference type="AlphaFoldDB" id="A0A1L8D3P3"/>
<reference evidence="3" key="1">
    <citation type="submission" date="2016-12" db="EMBL/GenBank/DDBJ databases">
        <title>Draft Genome Sequences od Carboxydothermus pertinax and islandicus, Hydrogenogenic Carboxydotrophic Bacteria.</title>
        <authorList>
            <person name="Fukuyama Y."/>
            <person name="Ohmae K."/>
            <person name="Yoneda Y."/>
            <person name="Yoshida T."/>
            <person name="Sako Y."/>
        </authorList>
    </citation>
    <scope>NUCLEOTIDE SEQUENCE [LARGE SCALE GENOMIC DNA]</scope>
    <source>
        <strain evidence="3">SET</strain>
    </source>
</reference>
<comment type="caution">
    <text evidence="2">The sequence shown here is derived from an EMBL/GenBank/DDBJ whole genome shotgun (WGS) entry which is preliminary data.</text>
</comment>
<dbReference type="InterPro" id="IPR014204">
    <property type="entry name" value="Spore_V_AE"/>
</dbReference>